<dbReference type="Pfam" id="PF00583">
    <property type="entry name" value="Acetyltransf_1"/>
    <property type="match status" value="1"/>
</dbReference>
<evidence type="ECO:0000259" key="1">
    <source>
        <dbReference type="PROSITE" id="PS51186"/>
    </source>
</evidence>
<proteinExistence type="predicted"/>
<dbReference type="Proteomes" id="UP000247569">
    <property type="component" value="Unassembled WGS sequence"/>
</dbReference>
<keyword evidence="2" id="KW-0808">Transferase</keyword>
<feature type="domain" description="N-acetyltransferase" evidence="1">
    <location>
        <begin position="1"/>
        <end position="131"/>
    </location>
</feature>
<organism evidence="2 3">
    <name type="scientific">Nocardia tenerifensis</name>
    <dbReference type="NCBI Taxonomy" id="228006"/>
    <lineage>
        <taxon>Bacteria</taxon>
        <taxon>Bacillati</taxon>
        <taxon>Actinomycetota</taxon>
        <taxon>Actinomycetes</taxon>
        <taxon>Mycobacteriales</taxon>
        <taxon>Nocardiaceae</taxon>
        <taxon>Nocardia</taxon>
    </lineage>
</organism>
<dbReference type="InterPro" id="IPR016181">
    <property type="entry name" value="Acyl_CoA_acyltransferase"/>
</dbReference>
<sequence length="131" mass="14498">MTIAYEWRGDFENSAVNILHAEGFDHPVRDIDWLTQVHGHSLGWVCARRDGELVGFVNVAWDGGVHAFILDTVVSRELRRSGIGAELVAAAARGARAARCEWLHVDFDDHLRTFYFDACGFQSTGAGLIAL</sequence>
<dbReference type="OrthoDB" id="4549080at2"/>
<comment type="caution">
    <text evidence="2">The sequence shown here is derived from an EMBL/GenBank/DDBJ whole genome shotgun (WGS) entry which is preliminary data.</text>
</comment>
<dbReference type="EMBL" id="QJKF01000008">
    <property type="protein sequence ID" value="PXX61583.1"/>
    <property type="molecule type" value="Genomic_DNA"/>
</dbReference>
<dbReference type="SUPFAM" id="SSF55729">
    <property type="entry name" value="Acyl-CoA N-acyltransferases (Nat)"/>
    <property type="match status" value="1"/>
</dbReference>
<dbReference type="CDD" id="cd04301">
    <property type="entry name" value="NAT_SF"/>
    <property type="match status" value="1"/>
</dbReference>
<dbReference type="Gene3D" id="3.40.630.30">
    <property type="match status" value="1"/>
</dbReference>
<evidence type="ECO:0000313" key="2">
    <source>
        <dbReference type="EMBL" id="PXX61583.1"/>
    </source>
</evidence>
<dbReference type="InterPro" id="IPR000182">
    <property type="entry name" value="GNAT_dom"/>
</dbReference>
<dbReference type="AlphaFoldDB" id="A0A318JVV2"/>
<protein>
    <submittedName>
        <fullName evidence="2">Acetyltransferase (GNAT) family protein</fullName>
    </submittedName>
</protein>
<gene>
    <name evidence="2" type="ORF">DFR70_108141</name>
</gene>
<keyword evidence="3" id="KW-1185">Reference proteome</keyword>
<name>A0A318JVV2_9NOCA</name>
<dbReference type="GO" id="GO:0016747">
    <property type="term" value="F:acyltransferase activity, transferring groups other than amino-acyl groups"/>
    <property type="evidence" value="ECO:0007669"/>
    <property type="project" value="InterPro"/>
</dbReference>
<accession>A0A318JVV2</accession>
<dbReference type="RefSeq" id="WP_040732503.1">
    <property type="nucleotide sequence ID" value="NZ_QJKF01000008.1"/>
</dbReference>
<dbReference type="PROSITE" id="PS51186">
    <property type="entry name" value="GNAT"/>
    <property type="match status" value="1"/>
</dbReference>
<reference evidence="2 3" key="1">
    <citation type="submission" date="2018-05" db="EMBL/GenBank/DDBJ databases">
        <title>Genomic Encyclopedia of Type Strains, Phase IV (KMG-IV): sequencing the most valuable type-strain genomes for metagenomic binning, comparative biology and taxonomic classification.</title>
        <authorList>
            <person name="Goeker M."/>
        </authorList>
    </citation>
    <scope>NUCLEOTIDE SEQUENCE [LARGE SCALE GENOMIC DNA]</scope>
    <source>
        <strain evidence="2 3">DSM 44704</strain>
    </source>
</reference>
<evidence type="ECO:0000313" key="3">
    <source>
        <dbReference type="Proteomes" id="UP000247569"/>
    </source>
</evidence>